<name>A0AAV5TBY0_9BILA</name>
<keyword evidence="2" id="KW-1185">Reference proteome</keyword>
<comment type="caution">
    <text evidence="1">The sequence shown here is derived from an EMBL/GenBank/DDBJ whole genome shotgun (WGS) entry which is preliminary data.</text>
</comment>
<accession>A0AAV5TBY0</accession>
<gene>
    <name evidence="1" type="ORF">PENTCL1PPCAC_15255</name>
</gene>
<dbReference type="EMBL" id="BTSX01000004">
    <property type="protein sequence ID" value="GMS93080.1"/>
    <property type="molecule type" value="Genomic_DNA"/>
</dbReference>
<proteinExistence type="predicted"/>
<dbReference type="Proteomes" id="UP001432027">
    <property type="component" value="Unassembled WGS sequence"/>
</dbReference>
<organism evidence="1 2">
    <name type="scientific">Pristionchus entomophagus</name>
    <dbReference type="NCBI Taxonomy" id="358040"/>
    <lineage>
        <taxon>Eukaryota</taxon>
        <taxon>Metazoa</taxon>
        <taxon>Ecdysozoa</taxon>
        <taxon>Nematoda</taxon>
        <taxon>Chromadorea</taxon>
        <taxon>Rhabditida</taxon>
        <taxon>Rhabditina</taxon>
        <taxon>Diplogasteromorpha</taxon>
        <taxon>Diplogasteroidea</taxon>
        <taxon>Neodiplogasteridae</taxon>
        <taxon>Pristionchus</taxon>
    </lineage>
</organism>
<evidence type="ECO:0000313" key="2">
    <source>
        <dbReference type="Proteomes" id="UP001432027"/>
    </source>
</evidence>
<feature type="non-terminal residue" evidence="1">
    <location>
        <position position="96"/>
    </location>
</feature>
<protein>
    <submittedName>
        <fullName evidence="1">Uncharacterized protein</fullName>
    </submittedName>
</protein>
<sequence>VATLILFSFVIGISYHAYVHSTIMKSLFHSTLEDRLVNISNPLVVSPRLAEIHKLISKPIAALFAQDFEKQTTAILDIDNLRCFIKHFSHFPAVVR</sequence>
<reference evidence="1" key="1">
    <citation type="submission" date="2023-10" db="EMBL/GenBank/DDBJ databases">
        <title>Genome assembly of Pristionchus species.</title>
        <authorList>
            <person name="Yoshida K."/>
            <person name="Sommer R.J."/>
        </authorList>
    </citation>
    <scope>NUCLEOTIDE SEQUENCE</scope>
    <source>
        <strain evidence="1">RS0144</strain>
    </source>
</reference>
<evidence type="ECO:0000313" key="1">
    <source>
        <dbReference type="EMBL" id="GMS93080.1"/>
    </source>
</evidence>
<dbReference type="AlphaFoldDB" id="A0AAV5TBY0"/>
<feature type="non-terminal residue" evidence="1">
    <location>
        <position position="1"/>
    </location>
</feature>